<proteinExistence type="predicted"/>
<keyword evidence="2" id="KW-1185">Reference proteome</keyword>
<dbReference type="AlphaFoldDB" id="A0A915Q6I5"/>
<dbReference type="WBParaSite" id="sdigi.contig92.g4136.t1">
    <property type="protein sequence ID" value="sdigi.contig92.g4136.t1"/>
    <property type="gene ID" value="sdigi.contig92.g4136"/>
</dbReference>
<evidence type="ECO:0000313" key="3">
    <source>
        <dbReference type="WBParaSite" id="sdigi.contig92.g4136.t1"/>
    </source>
</evidence>
<evidence type="ECO:0000256" key="1">
    <source>
        <dbReference type="SAM" id="MobiDB-lite"/>
    </source>
</evidence>
<dbReference type="Proteomes" id="UP000887581">
    <property type="component" value="Unplaced"/>
</dbReference>
<name>A0A915Q6I5_9BILA</name>
<feature type="compositionally biased region" description="Polar residues" evidence="1">
    <location>
        <begin position="126"/>
        <end position="138"/>
    </location>
</feature>
<organism evidence="2 3">
    <name type="scientific">Setaria digitata</name>
    <dbReference type="NCBI Taxonomy" id="48799"/>
    <lineage>
        <taxon>Eukaryota</taxon>
        <taxon>Metazoa</taxon>
        <taxon>Ecdysozoa</taxon>
        <taxon>Nematoda</taxon>
        <taxon>Chromadorea</taxon>
        <taxon>Rhabditida</taxon>
        <taxon>Spirurina</taxon>
        <taxon>Spiruromorpha</taxon>
        <taxon>Filarioidea</taxon>
        <taxon>Setariidae</taxon>
        <taxon>Setaria</taxon>
    </lineage>
</organism>
<feature type="region of interest" description="Disordered" evidence="1">
    <location>
        <begin position="112"/>
        <end position="150"/>
    </location>
</feature>
<feature type="region of interest" description="Disordered" evidence="1">
    <location>
        <begin position="71"/>
        <end position="99"/>
    </location>
</feature>
<evidence type="ECO:0000313" key="2">
    <source>
        <dbReference type="Proteomes" id="UP000887581"/>
    </source>
</evidence>
<reference evidence="3" key="1">
    <citation type="submission" date="2022-11" db="UniProtKB">
        <authorList>
            <consortium name="WormBaseParasite"/>
        </authorList>
    </citation>
    <scope>IDENTIFICATION</scope>
</reference>
<accession>A0A915Q6I5</accession>
<protein>
    <submittedName>
        <fullName evidence="3">Uncharacterized protein</fullName>
    </submittedName>
</protein>
<feature type="compositionally biased region" description="Polar residues" evidence="1">
    <location>
        <begin position="84"/>
        <end position="98"/>
    </location>
</feature>
<sequence length="234" mass="26057">MIDGGSYWRIILLKVKGATNQYCNFAVNVAKEHGSSNRHMQTVSVLLVSAVLFWWGCCNRSVDRNPKFNHHSATSDETGFATAPVNSVTRTPPISRTSKPYLGSAISPVLSKSHSVPRTSSEKSVEATQAESVKLTTQSHSKSRSLKLKKNLDSSQPEVVLQNDSHILKHIPLEAFIASILQRKDDQDSFATHVPKKRVARRSKEIKSRPPVRCDRDDYKTIPAYMLPSSTDDI</sequence>